<dbReference type="InterPro" id="IPR038479">
    <property type="entry name" value="Transthyretin-like_sf"/>
</dbReference>
<evidence type="ECO:0000256" key="2">
    <source>
        <dbReference type="ARBA" id="ARBA00010112"/>
    </source>
</evidence>
<comment type="subcellular location">
    <subcellularLocation>
        <location evidence="1">Secreted</location>
    </subcellularLocation>
</comment>
<evidence type="ECO:0000256" key="4">
    <source>
        <dbReference type="ARBA" id="ARBA00022729"/>
    </source>
</evidence>
<dbReference type="PANTHER" id="PTHR21700">
    <property type="entry name" value="TRANSTHYRETIN-LIKE FAMILY PROTEIN-RELATED"/>
    <property type="match status" value="1"/>
</dbReference>
<keyword evidence="4" id="KW-0732">Signal</keyword>
<reference evidence="5" key="1">
    <citation type="submission" date="2023-06" db="EMBL/GenBank/DDBJ databases">
        <authorList>
            <person name="Delattre M."/>
        </authorList>
    </citation>
    <scope>NUCLEOTIDE SEQUENCE</scope>
    <source>
        <strain evidence="5">AF72</strain>
    </source>
</reference>
<evidence type="ECO:0000256" key="3">
    <source>
        <dbReference type="ARBA" id="ARBA00022525"/>
    </source>
</evidence>
<proteinExistence type="inferred from homology"/>
<keyword evidence="6" id="KW-1185">Reference proteome</keyword>
<dbReference type="AlphaFoldDB" id="A0AA36FUV2"/>
<evidence type="ECO:0000313" key="6">
    <source>
        <dbReference type="Proteomes" id="UP001177023"/>
    </source>
</evidence>
<dbReference type="Proteomes" id="UP001177023">
    <property type="component" value="Unassembled WGS sequence"/>
</dbReference>
<dbReference type="GO" id="GO:0009986">
    <property type="term" value="C:cell surface"/>
    <property type="evidence" value="ECO:0007669"/>
    <property type="project" value="InterPro"/>
</dbReference>
<evidence type="ECO:0008006" key="7">
    <source>
        <dbReference type="Google" id="ProtNLM"/>
    </source>
</evidence>
<evidence type="ECO:0000256" key="1">
    <source>
        <dbReference type="ARBA" id="ARBA00004613"/>
    </source>
</evidence>
<organism evidence="5 6">
    <name type="scientific">Mesorhabditis spiculigera</name>
    <dbReference type="NCBI Taxonomy" id="96644"/>
    <lineage>
        <taxon>Eukaryota</taxon>
        <taxon>Metazoa</taxon>
        <taxon>Ecdysozoa</taxon>
        <taxon>Nematoda</taxon>
        <taxon>Chromadorea</taxon>
        <taxon>Rhabditida</taxon>
        <taxon>Rhabditina</taxon>
        <taxon>Rhabditomorpha</taxon>
        <taxon>Rhabditoidea</taxon>
        <taxon>Rhabditidae</taxon>
        <taxon>Mesorhabditinae</taxon>
        <taxon>Mesorhabditis</taxon>
    </lineage>
</organism>
<evidence type="ECO:0000313" key="5">
    <source>
        <dbReference type="EMBL" id="CAJ0567788.1"/>
    </source>
</evidence>
<dbReference type="EMBL" id="CATQJA010001562">
    <property type="protein sequence ID" value="CAJ0567788.1"/>
    <property type="molecule type" value="Genomic_DNA"/>
</dbReference>
<feature type="non-terminal residue" evidence="5">
    <location>
        <position position="1"/>
    </location>
</feature>
<name>A0AA36FUV2_9BILA</name>
<accession>A0AA36FUV2</accession>
<keyword evidence="3" id="KW-0964">Secreted</keyword>
<comment type="caution">
    <text evidence="5">The sequence shown here is derived from an EMBL/GenBank/DDBJ whole genome shotgun (WGS) entry which is preliminary data.</text>
</comment>
<gene>
    <name evidence="5" type="ORF">MSPICULIGERA_LOCUS6326</name>
</gene>
<dbReference type="GO" id="GO:0005576">
    <property type="term" value="C:extracellular region"/>
    <property type="evidence" value="ECO:0007669"/>
    <property type="project" value="UniProtKB-SubCell"/>
</dbReference>
<dbReference type="InterPro" id="IPR001534">
    <property type="entry name" value="Transthyretin-like"/>
</dbReference>
<comment type="similarity">
    <text evidence="2">Belongs to the nematode transthyretin-like family.</text>
</comment>
<dbReference type="Pfam" id="PF01060">
    <property type="entry name" value="TTR-52"/>
    <property type="match status" value="2"/>
</dbReference>
<dbReference type="Gene3D" id="2.60.40.3330">
    <property type="match status" value="2"/>
</dbReference>
<protein>
    <recommendedName>
        <fullName evidence="7">Transthyretin-like family protein</fullName>
    </recommendedName>
</protein>
<sequence length="241" mass="27578">MAGLAATVYGNDQSVRVQGYLRCEGKPYADARVKLFDKDTFTPDDKLAETKTDSRGYFDIQGVGHEVTRLNAKFNLYHRCGMTVPVCYYKNSFKIPFDYVTSGQNPDKIYDAGTIELSLLKKDRDCINNLLTCDGEPYTDARIKIYDQDTYTFDDKLAEATTDVNGFFDLQGSGDEDEPITFKYNIYHRCGMNVHICWYKSSWKIPANYVNVGGNTSKIYDAQETKLEMLKKDRDCFNFLN</sequence>